<dbReference type="Pfam" id="PF00702">
    <property type="entry name" value="Hydrolase"/>
    <property type="match status" value="1"/>
</dbReference>
<evidence type="ECO:0000313" key="5">
    <source>
        <dbReference type="Proteomes" id="UP000570514"/>
    </source>
</evidence>
<keyword evidence="2 4" id="KW-0378">Hydrolase</keyword>
<dbReference type="Proteomes" id="UP000570514">
    <property type="component" value="Unassembled WGS sequence"/>
</dbReference>
<dbReference type="InterPro" id="IPR023214">
    <property type="entry name" value="HAD_sf"/>
</dbReference>
<dbReference type="InterPro" id="IPR051400">
    <property type="entry name" value="HAD-like_hydrolase"/>
</dbReference>
<keyword evidence="5" id="KW-1185">Reference proteome</keyword>
<dbReference type="AlphaFoldDB" id="A0A846MXD4"/>
<evidence type="ECO:0000313" key="4">
    <source>
        <dbReference type="EMBL" id="NIK88066.1"/>
    </source>
</evidence>
<evidence type="ECO:0000256" key="3">
    <source>
        <dbReference type="ARBA" id="ARBA00022842"/>
    </source>
</evidence>
<name>A0A846MXD4_9PROT</name>
<dbReference type="SFLD" id="SFLDG01129">
    <property type="entry name" value="C1.5:_HAD__Beta-PGM__Phosphata"/>
    <property type="match status" value="1"/>
</dbReference>
<dbReference type="SFLD" id="SFLDS00003">
    <property type="entry name" value="Haloacid_Dehalogenase"/>
    <property type="match status" value="1"/>
</dbReference>
<comment type="caution">
    <text evidence="4">The sequence shown here is derived from an EMBL/GenBank/DDBJ whole genome shotgun (WGS) entry which is preliminary data.</text>
</comment>
<dbReference type="Gene3D" id="3.40.50.1000">
    <property type="entry name" value="HAD superfamily/HAD-like"/>
    <property type="match status" value="1"/>
</dbReference>
<evidence type="ECO:0000256" key="2">
    <source>
        <dbReference type="ARBA" id="ARBA00022801"/>
    </source>
</evidence>
<dbReference type="PANTHER" id="PTHR46470:SF2">
    <property type="entry name" value="GLYCERALDEHYDE 3-PHOSPHATE PHOSPHATASE"/>
    <property type="match status" value="1"/>
</dbReference>
<dbReference type="EMBL" id="JAASRM010000001">
    <property type="protein sequence ID" value="NIK88066.1"/>
    <property type="molecule type" value="Genomic_DNA"/>
</dbReference>
<dbReference type="Gene3D" id="1.10.150.520">
    <property type="match status" value="1"/>
</dbReference>
<keyword evidence="3" id="KW-0460">Magnesium</keyword>
<dbReference type="PANTHER" id="PTHR46470">
    <property type="entry name" value="N-ACYLNEURAMINATE-9-PHOSPHATASE"/>
    <property type="match status" value="1"/>
</dbReference>
<accession>A0A846MXD4</accession>
<dbReference type="SUPFAM" id="SSF56784">
    <property type="entry name" value="HAD-like"/>
    <property type="match status" value="1"/>
</dbReference>
<dbReference type="InterPro" id="IPR036412">
    <property type="entry name" value="HAD-like_sf"/>
</dbReference>
<sequence>MSLVLIFDLDDTLYDERTYVESGFRAVAAEAERRFGWEAKASFRMLRKLLDENGRGAIFNTWLESHGKLSKAEVKRALAVYRAHTPEIHLNAPAKKLLPKLARNHPLYLITDGNKLVQQKKIDALGLAPLFRKTYVTHCYGVAHAKPSPRCFELIRAREKCAWSDMVYVGDNPAKDFLPLNRLGGHTIRVLTGCHAKAIARPGYEAQHVIASLEELPDVLAAL</sequence>
<reference evidence="4 5" key="1">
    <citation type="submission" date="2020-03" db="EMBL/GenBank/DDBJ databases">
        <title>Genomic Encyclopedia of Type Strains, Phase IV (KMG-IV): sequencing the most valuable type-strain genomes for metagenomic binning, comparative biology and taxonomic classification.</title>
        <authorList>
            <person name="Goeker M."/>
        </authorList>
    </citation>
    <scope>NUCLEOTIDE SEQUENCE [LARGE SCALE GENOMIC DNA]</scope>
    <source>
        <strain evidence="4 5">DSM 19867</strain>
    </source>
</reference>
<organism evidence="4 5">
    <name type="scientific">Rhizomicrobium palustre</name>
    <dbReference type="NCBI Taxonomy" id="189966"/>
    <lineage>
        <taxon>Bacteria</taxon>
        <taxon>Pseudomonadati</taxon>
        <taxon>Pseudomonadota</taxon>
        <taxon>Alphaproteobacteria</taxon>
        <taxon>Micropepsales</taxon>
        <taxon>Micropepsaceae</taxon>
        <taxon>Rhizomicrobium</taxon>
    </lineage>
</organism>
<gene>
    <name evidence="4" type="ORF">FHS83_001384</name>
</gene>
<proteinExistence type="predicted"/>
<evidence type="ECO:0000256" key="1">
    <source>
        <dbReference type="ARBA" id="ARBA00022723"/>
    </source>
</evidence>
<dbReference type="GO" id="GO:0046872">
    <property type="term" value="F:metal ion binding"/>
    <property type="evidence" value="ECO:0007669"/>
    <property type="project" value="UniProtKB-KW"/>
</dbReference>
<protein>
    <submittedName>
        <fullName evidence="4">Putative hydrolase of the HAD superfamily</fullName>
    </submittedName>
</protein>
<dbReference type="RefSeq" id="WP_208414264.1">
    <property type="nucleotide sequence ID" value="NZ_BAAADC010000001.1"/>
</dbReference>
<keyword evidence="1" id="KW-0479">Metal-binding</keyword>
<dbReference type="GO" id="GO:0016791">
    <property type="term" value="F:phosphatase activity"/>
    <property type="evidence" value="ECO:0007669"/>
    <property type="project" value="TreeGrafter"/>
</dbReference>